<dbReference type="STRING" id="1784.VC42_00650"/>
<organism evidence="3 4">
    <name type="scientific">Mycobacterium simiae</name>
    <name type="common">Mycobacterium habana</name>
    <dbReference type="NCBI Taxonomy" id="1784"/>
    <lineage>
        <taxon>Bacteria</taxon>
        <taxon>Bacillati</taxon>
        <taxon>Actinomycetota</taxon>
        <taxon>Actinomycetes</taxon>
        <taxon>Mycobacteriales</taxon>
        <taxon>Mycobacteriaceae</taxon>
        <taxon>Mycobacterium</taxon>
        <taxon>Mycobacterium simiae complex</taxon>
    </lineage>
</organism>
<feature type="region of interest" description="Disordered" evidence="1">
    <location>
        <begin position="81"/>
        <end position="112"/>
    </location>
</feature>
<keyword evidence="4" id="KW-1185">Reference proteome</keyword>
<comment type="caution">
    <text evidence="3">The sequence shown here is derived from an EMBL/GenBank/DDBJ whole genome shotgun (WGS) entry which is preliminary data.</text>
</comment>
<gene>
    <name evidence="3" type="ORF">B5M45_18905</name>
</gene>
<feature type="chain" id="PRO_5038433657" description="Intersectin-EH binding protein Ibp1" evidence="2">
    <location>
        <begin position="22"/>
        <end position="112"/>
    </location>
</feature>
<feature type="compositionally biased region" description="Pro residues" evidence="1">
    <location>
        <begin position="81"/>
        <end position="94"/>
    </location>
</feature>
<evidence type="ECO:0000313" key="3">
    <source>
        <dbReference type="EMBL" id="ORJ58484.1"/>
    </source>
</evidence>
<evidence type="ECO:0008006" key="5">
    <source>
        <dbReference type="Google" id="ProtNLM"/>
    </source>
</evidence>
<protein>
    <recommendedName>
        <fullName evidence="5">Intersectin-EH binding protein Ibp1</fullName>
    </recommendedName>
</protein>
<sequence length="112" mass="11176">MKSIGAACGCAAVLALGVAGAIGVTIPQSYATAPSPTIVPAAPSPNDCCGWLNDPMGAPLSLHADGGNDCIVGLNCGPIRPSRPPVVTNPPRLAPRPQAARSTEKWAPAKAL</sequence>
<dbReference type="EMBL" id="MZZM01000024">
    <property type="protein sequence ID" value="ORJ58484.1"/>
    <property type="molecule type" value="Genomic_DNA"/>
</dbReference>
<proteinExistence type="predicted"/>
<evidence type="ECO:0000256" key="2">
    <source>
        <dbReference type="SAM" id="SignalP"/>
    </source>
</evidence>
<dbReference type="AlphaFoldDB" id="A0A1X0Y072"/>
<evidence type="ECO:0000256" key="1">
    <source>
        <dbReference type="SAM" id="MobiDB-lite"/>
    </source>
</evidence>
<feature type="signal peptide" evidence="2">
    <location>
        <begin position="1"/>
        <end position="21"/>
    </location>
</feature>
<keyword evidence="2" id="KW-0732">Signal</keyword>
<name>A0A1X0Y072_MYCSI</name>
<evidence type="ECO:0000313" key="4">
    <source>
        <dbReference type="Proteomes" id="UP000193040"/>
    </source>
</evidence>
<dbReference type="Proteomes" id="UP000193040">
    <property type="component" value="Unassembled WGS sequence"/>
</dbReference>
<reference evidence="3 4" key="1">
    <citation type="submission" date="2017-03" db="EMBL/GenBank/DDBJ databases">
        <title>Genomic insights into Mycobacterium simiae human colonization.</title>
        <authorList>
            <person name="Steffani J.L."/>
            <person name="Brunck M.E."/>
            <person name="Cruz E."/>
            <person name="Montiel R."/>
            <person name="Barona F."/>
        </authorList>
    </citation>
    <scope>NUCLEOTIDE SEQUENCE [LARGE SCALE GENOMIC DNA]</scope>
    <source>
        <strain evidence="3 4">MsiGto</strain>
    </source>
</reference>
<accession>A0A1X0Y072</accession>